<comment type="cofactor">
    <cofactor evidence="1 9">
        <name>heme</name>
        <dbReference type="ChEBI" id="CHEBI:30413"/>
    </cofactor>
</comment>
<evidence type="ECO:0000256" key="6">
    <source>
        <dbReference type="ARBA" id="ARBA00023002"/>
    </source>
</evidence>
<keyword evidence="4 9" id="KW-0349">Heme</keyword>
<evidence type="ECO:0000256" key="11">
    <source>
        <dbReference type="SAM" id="Phobius"/>
    </source>
</evidence>
<dbReference type="CDD" id="cd11065">
    <property type="entry name" value="CYP64-like"/>
    <property type="match status" value="1"/>
</dbReference>
<protein>
    <submittedName>
        <fullName evidence="12">Cytochrome P450</fullName>
    </submittedName>
</protein>
<dbReference type="GeneID" id="37271668"/>
<dbReference type="PANTHER" id="PTHR46300:SF1">
    <property type="entry name" value="P450, PUTATIVE (EUROFUNG)-RELATED"/>
    <property type="match status" value="1"/>
</dbReference>
<dbReference type="GO" id="GO:0016705">
    <property type="term" value="F:oxidoreductase activity, acting on paired donors, with incorporation or reduction of molecular oxygen"/>
    <property type="evidence" value="ECO:0007669"/>
    <property type="project" value="InterPro"/>
</dbReference>
<dbReference type="GO" id="GO:0004497">
    <property type="term" value="F:monooxygenase activity"/>
    <property type="evidence" value="ECO:0007669"/>
    <property type="project" value="UniProtKB-KW"/>
</dbReference>
<dbReference type="OrthoDB" id="2789670at2759"/>
<dbReference type="Pfam" id="PF00067">
    <property type="entry name" value="p450"/>
    <property type="match status" value="1"/>
</dbReference>
<comment type="pathway">
    <text evidence="2">Secondary metabolite biosynthesis.</text>
</comment>
<evidence type="ECO:0000256" key="7">
    <source>
        <dbReference type="ARBA" id="ARBA00023004"/>
    </source>
</evidence>
<dbReference type="InterPro" id="IPR001128">
    <property type="entry name" value="Cyt_P450"/>
</dbReference>
<name>A0A316ZAU6_9BASI</name>
<dbReference type="GO" id="GO:0005506">
    <property type="term" value="F:iron ion binding"/>
    <property type="evidence" value="ECO:0007669"/>
    <property type="project" value="InterPro"/>
</dbReference>
<dbReference type="InterPro" id="IPR002401">
    <property type="entry name" value="Cyt_P450_E_grp-I"/>
</dbReference>
<evidence type="ECO:0000313" key="12">
    <source>
        <dbReference type="EMBL" id="PWN98144.1"/>
    </source>
</evidence>
<dbReference type="InterPro" id="IPR017972">
    <property type="entry name" value="Cyt_P450_CS"/>
</dbReference>
<evidence type="ECO:0000256" key="4">
    <source>
        <dbReference type="ARBA" id="ARBA00022617"/>
    </source>
</evidence>
<accession>A0A316ZAU6</accession>
<feature type="binding site" description="axial binding residue" evidence="9">
    <location>
        <position position="453"/>
    </location>
    <ligand>
        <name>heme</name>
        <dbReference type="ChEBI" id="CHEBI:30413"/>
    </ligand>
    <ligandPart>
        <name>Fe</name>
        <dbReference type="ChEBI" id="CHEBI:18248"/>
    </ligandPart>
</feature>
<dbReference type="PANTHER" id="PTHR46300">
    <property type="entry name" value="P450, PUTATIVE (EUROFUNG)-RELATED-RELATED"/>
    <property type="match status" value="1"/>
</dbReference>
<gene>
    <name evidence="12" type="ORF">FA09DRAFT_338575</name>
</gene>
<sequence length="531" mass="59699">MPVWSIELNATNTFGAVVLLLVMAMSSTWLHSHHQLRRRGLKPLPGPFSIPFIGCVGVPRTYTWRHLAAWRKHYGPIYRVVKGHDTYVVLGTTTAITDLLQHRGSIYSCRPRLIMGNDMAEMGLSILLTPYGSLFRKHRAAMQPALTKPKCARLQGGIDKEVRVLLRDLVKSPLEFRTHVDRYHVSSIVQIIYGFRVPDAKTSPDVQTILEINEHLFAAVRPGHWLVDAFTVIEKLPTWILPTKKTGMQWLLEALDVFKRMLGEVREADRHGAAPDCYGLDIIRSQAEPNGLSDDEAAFVCGSSFSAGSNALTSALLVAMMAFVLFPEAADKARHEIDCLVGSDRLPTHEDLMSLPYTASFIKELMRWRPFVPGGMPHRLTRDDEYMGYHIPKGAFILGNTESSHNDEAVFDEPHAFKPERWLHQGEAEAILDLAHAKDKLMIHPFGFGRRICPGMNLAMRSLGTSIPALLWGFEFAHALDEQGNQIPIDPLAFSDTLSSEPLPFKLTITPRSEERKRVMEEEGWASRVEK</sequence>
<evidence type="ECO:0000256" key="8">
    <source>
        <dbReference type="ARBA" id="ARBA00023033"/>
    </source>
</evidence>
<dbReference type="EMBL" id="KZ819292">
    <property type="protein sequence ID" value="PWN98144.1"/>
    <property type="molecule type" value="Genomic_DNA"/>
</dbReference>
<proteinExistence type="inferred from homology"/>
<dbReference type="SUPFAM" id="SSF48264">
    <property type="entry name" value="Cytochrome P450"/>
    <property type="match status" value="1"/>
</dbReference>
<dbReference type="Proteomes" id="UP000245946">
    <property type="component" value="Unassembled WGS sequence"/>
</dbReference>
<keyword evidence="11" id="KW-0472">Membrane</keyword>
<evidence type="ECO:0000256" key="9">
    <source>
        <dbReference type="PIRSR" id="PIRSR602401-1"/>
    </source>
</evidence>
<keyword evidence="6 10" id="KW-0560">Oxidoreductase</keyword>
<evidence type="ECO:0000256" key="3">
    <source>
        <dbReference type="ARBA" id="ARBA00010617"/>
    </source>
</evidence>
<dbReference type="PRINTS" id="PR00463">
    <property type="entry name" value="EP450I"/>
</dbReference>
<dbReference type="AlphaFoldDB" id="A0A316ZAU6"/>
<dbReference type="Gene3D" id="1.10.630.10">
    <property type="entry name" value="Cytochrome P450"/>
    <property type="match status" value="1"/>
</dbReference>
<evidence type="ECO:0000256" key="1">
    <source>
        <dbReference type="ARBA" id="ARBA00001971"/>
    </source>
</evidence>
<dbReference type="InterPro" id="IPR036396">
    <property type="entry name" value="Cyt_P450_sf"/>
</dbReference>
<dbReference type="RefSeq" id="XP_025598423.1">
    <property type="nucleotide sequence ID" value="XM_025744124.1"/>
</dbReference>
<keyword evidence="13" id="KW-1185">Reference proteome</keyword>
<keyword evidence="7 9" id="KW-0408">Iron</keyword>
<evidence type="ECO:0000256" key="5">
    <source>
        <dbReference type="ARBA" id="ARBA00022723"/>
    </source>
</evidence>
<keyword evidence="11" id="KW-0812">Transmembrane</keyword>
<keyword evidence="5 9" id="KW-0479">Metal-binding</keyword>
<keyword evidence="8 10" id="KW-0503">Monooxygenase</keyword>
<reference evidence="12 13" key="1">
    <citation type="journal article" date="2018" name="Mol. Biol. Evol.">
        <title>Broad Genomic Sampling Reveals a Smut Pathogenic Ancestry of the Fungal Clade Ustilaginomycotina.</title>
        <authorList>
            <person name="Kijpornyongpan T."/>
            <person name="Mondo S.J."/>
            <person name="Barry K."/>
            <person name="Sandor L."/>
            <person name="Lee J."/>
            <person name="Lipzen A."/>
            <person name="Pangilinan J."/>
            <person name="LaButti K."/>
            <person name="Hainaut M."/>
            <person name="Henrissat B."/>
            <person name="Grigoriev I.V."/>
            <person name="Spatafora J.W."/>
            <person name="Aime M.C."/>
        </authorList>
    </citation>
    <scope>NUCLEOTIDE SEQUENCE [LARGE SCALE GENOMIC DNA]</scope>
    <source>
        <strain evidence="12 13">MCA 4186</strain>
    </source>
</reference>
<evidence type="ECO:0000256" key="2">
    <source>
        <dbReference type="ARBA" id="ARBA00005179"/>
    </source>
</evidence>
<dbReference type="PROSITE" id="PS00086">
    <property type="entry name" value="CYTOCHROME_P450"/>
    <property type="match status" value="1"/>
</dbReference>
<evidence type="ECO:0000256" key="10">
    <source>
        <dbReference type="RuleBase" id="RU000461"/>
    </source>
</evidence>
<dbReference type="STRING" id="58919.A0A316ZAU6"/>
<comment type="similarity">
    <text evidence="3 10">Belongs to the cytochrome P450 family.</text>
</comment>
<evidence type="ECO:0000313" key="13">
    <source>
        <dbReference type="Proteomes" id="UP000245946"/>
    </source>
</evidence>
<keyword evidence="11" id="KW-1133">Transmembrane helix</keyword>
<organism evidence="12 13">
    <name type="scientific">Tilletiopsis washingtonensis</name>
    <dbReference type="NCBI Taxonomy" id="58919"/>
    <lineage>
        <taxon>Eukaryota</taxon>
        <taxon>Fungi</taxon>
        <taxon>Dikarya</taxon>
        <taxon>Basidiomycota</taxon>
        <taxon>Ustilaginomycotina</taxon>
        <taxon>Exobasidiomycetes</taxon>
        <taxon>Entylomatales</taxon>
        <taxon>Entylomatales incertae sedis</taxon>
        <taxon>Tilletiopsis</taxon>
    </lineage>
</organism>
<dbReference type="GO" id="GO:0020037">
    <property type="term" value="F:heme binding"/>
    <property type="evidence" value="ECO:0007669"/>
    <property type="project" value="InterPro"/>
</dbReference>
<dbReference type="InterPro" id="IPR050364">
    <property type="entry name" value="Cytochrome_P450_fung"/>
</dbReference>
<feature type="transmembrane region" description="Helical" evidence="11">
    <location>
        <begin position="12"/>
        <end position="30"/>
    </location>
</feature>